<organism evidence="1 2">
    <name type="scientific">Flagellimonas pacifica</name>
    <dbReference type="NCBI Taxonomy" id="1247520"/>
    <lineage>
        <taxon>Bacteria</taxon>
        <taxon>Pseudomonadati</taxon>
        <taxon>Bacteroidota</taxon>
        <taxon>Flavobacteriia</taxon>
        <taxon>Flavobacteriales</taxon>
        <taxon>Flavobacteriaceae</taxon>
        <taxon>Flagellimonas</taxon>
    </lineage>
</organism>
<sequence length="166" mass="19061">MELTDKIWQELEGGYKTLYDASVPLSQLENTDDPEDIKKVWEELWNELHHQGDVGTASYLAIPQLVRIGIKKDLFDWNLLGLCAVIEQQRHLGSNPSLLPEYQDNYKKGLLDLKEFVIKNLNNDLDKTTSIMALSTIATCDGRIKMGKAIMEMEDEDLLNEFLEQF</sequence>
<dbReference type="EMBL" id="OBEH01000003">
    <property type="protein sequence ID" value="SNZ00225.1"/>
    <property type="molecule type" value="Genomic_DNA"/>
</dbReference>
<name>A0A285MSR6_9FLAO</name>
<reference evidence="2" key="1">
    <citation type="submission" date="2017-09" db="EMBL/GenBank/DDBJ databases">
        <authorList>
            <person name="Varghese N."/>
            <person name="Submissions S."/>
        </authorList>
    </citation>
    <scope>NUCLEOTIDE SEQUENCE [LARGE SCALE GENOMIC DNA]</scope>
    <source>
        <strain evidence="2">DSM 25885</strain>
    </source>
</reference>
<evidence type="ECO:0000313" key="1">
    <source>
        <dbReference type="EMBL" id="SNZ00225.1"/>
    </source>
</evidence>
<accession>A0A285MSR6</accession>
<proteinExistence type="predicted"/>
<protein>
    <submittedName>
        <fullName evidence="1">Uncharacterized protein</fullName>
    </submittedName>
</protein>
<dbReference type="Proteomes" id="UP000219048">
    <property type="component" value="Unassembled WGS sequence"/>
</dbReference>
<dbReference type="OrthoDB" id="796912at2"/>
<dbReference type="RefSeq" id="WP_097045713.1">
    <property type="nucleotide sequence ID" value="NZ_OBEH01000003.1"/>
</dbReference>
<keyword evidence="2" id="KW-1185">Reference proteome</keyword>
<dbReference type="AlphaFoldDB" id="A0A285MSR6"/>
<evidence type="ECO:0000313" key="2">
    <source>
        <dbReference type="Proteomes" id="UP000219048"/>
    </source>
</evidence>
<gene>
    <name evidence="1" type="ORF">SAMN06265377_2045</name>
</gene>